<dbReference type="Gene3D" id="3.30.420.10">
    <property type="entry name" value="Ribonuclease H-like superfamily/Ribonuclease H"/>
    <property type="match status" value="1"/>
</dbReference>
<dbReference type="PANTHER" id="PTHR28083:SF1">
    <property type="entry name" value="GOOD FOR FULL DBP5 ACTIVITY PROTEIN 2"/>
    <property type="match status" value="1"/>
</dbReference>
<dbReference type="SUPFAM" id="SSF53098">
    <property type="entry name" value="Ribonuclease H-like"/>
    <property type="match status" value="1"/>
</dbReference>
<protein>
    <recommendedName>
        <fullName evidence="1">Gfd2/YDR514C-like C-terminal domain-containing protein</fullName>
    </recommendedName>
</protein>
<dbReference type="OrthoDB" id="5953249at2759"/>
<dbReference type="InterPro" id="IPR036397">
    <property type="entry name" value="RNaseH_sf"/>
</dbReference>
<sequence>MYEWTRNVDDELKKDLMRFFHSPQFLDRPNIFFKGQDPGSSKWSILMAASALDESRQILLQIFGDRHTSIISLHPNQVPYVHIEPTPRMDTPQVYDRLNKELIKKNKLEKSRQRVRSWQSNLNRATMMVLRSSGAKQLIAEARWNTPPPAYSADTPSINLNQLPSPTDPSALNGYWFIAVDIESFEFDHTKVLEIGWSIFDSSRCLFVDKHYAVSNYSHLHNGKYVADRRDCFLFGKTAWASLNDCIREIQEDLNRGARLSTDNQCVFIAHDVASDEKYLRQLGVKFPETMVKFDTIELNGARLREDKKTGLGKVLDEVGIENYSLHNAGML</sequence>
<dbReference type="AlphaFoldDB" id="A0A9P6QGQ7"/>
<dbReference type="InterPro" id="IPR048519">
    <property type="entry name" value="Gfd2/YDR514C-like_C"/>
</dbReference>
<reference evidence="2" key="1">
    <citation type="journal article" date="2020" name="Fungal Divers.">
        <title>Resolving the Mortierellaceae phylogeny through synthesis of multi-gene phylogenetics and phylogenomics.</title>
        <authorList>
            <person name="Vandepol N."/>
            <person name="Liber J."/>
            <person name="Desiro A."/>
            <person name="Na H."/>
            <person name="Kennedy M."/>
            <person name="Barry K."/>
            <person name="Grigoriev I.V."/>
            <person name="Miller A.N."/>
            <person name="O'Donnell K."/>
            <person name="Stajich J.E."/>
            <person name="Bonito G."/>
        </authorList>
    </citation>
    <scope>NUCLEOTIDE SEQUENCE</scope>
    <source>
        <strain evidence="2">BC1065</strain>
    </source>
</reference>
<accession>A0A9P6QGQ7</accession>
<dbReference type="InterPro" id="IPR040151">
    <property type="entry name" value="Gfd2/YDR514C-like"/>
</dbReference>
<dbReference type="InterPro" id="IPR012337">
    <property type="entry name" value="RNaseH-like_sf"/>
</dbReference>
<evidence type="ECO:0000259" key="1">
    <source>
        <dbReference type="Pfam" id="PF21762"/>
    </source>
</evidence>
<gene>
    <name evidence="2" type="ORF">DFQ27_006974</name>
</gene>
<dbReference type="PANTHER" id="PTHR28083">
    <property type="entry name" value="GOOD FOR FULL DBP5 ACTIVITY PROTEIN 2"/>
    <property type="match status" value="1"/>
</dbReference>
<dbReference type="GO" id="GO:0003676">
    <property type="term" value="F:nucleic acid binding"/>
    <property type="evidence" value="ECO:0007669"/>
    <property type="project" value="InterPro"/>
</dbReference>
<evidence type="ECO:0000313" key="3">
    <source>
        <dbReference type="Proteomes" id="UP000807716"/>
    </source>
</evidence>
<organism evidence="2 3">
    <name type="scientific">Actinomortierella ambigua</name>
    <dbReference type="NCBI Taxonomy" id="1343610"/>
    <lineage>
        <taxon>Eukaryota</taxon>
        <taxon>Fungi</taxon>
        <taxon>Fungi incertae sedis</taxon>
        <taxon>Mucoromycota</taxon>
        <taxon>Mortierellomycotina</taxon>
        <taxon>Mortierellomycetes</taxon>
        <taxon>Mortierellales</taxon>
        <taxon>Mortierellaceae</taxon>
        <taxon>Actinomortierella</taxon>
    </lineage>
</organism>
<proteinExistence type="predicted"/>
<dbReference type="Pfam" id="PF21762">
    <property type="entry name" value="DEDDh_C"/>
    <property type="match status" value="1"/>
</dbReference>
<dbReference type="Proteomes" id="UP000807716">
    <property type="component" value="Unassembled WGS sequence"/>
</dbReference>
<feature type="domain" description="Gfd2/YDR514C-like C-terminal" evidence="1">
    <location>
        <begin position="177"/>
        <end position="330"/>
    </location>
</feature>
<dbReference type="EMBL" id="JAAAJB010000053">
    <property type="protein sequence ID" value="KAG0268351.1"/>
    <property type="molecule type" value="Genomic_DNA"/>
</dbReference>
<evidence type="ECO:0000313" key="2">
    <source>
        <dbReference type="EMBL" id="KAG0268351.1"/>
    </source>
</evidence>
<name>A0A9P6QGQ7_9FUNG</name>
<dbReference type="GO" id="GO:0005634">
    <property type="term" value="C:nucleus"/>
    <property type="evidence" value="ECO:0007669"/>
    <property type="project" value="TreeGrafter"/>
</dbReference>
<keyword evidence="3" id="KW-1185">Reference proteome</keyword>
<comment type="caution">
    <text evidence="2">The sequence shown here is derived from an EMBL/GenBank/DDBJ whole genome shotgun (WGS) entry which is preliminary data.</text>
</comment>